<keyword evidence="6" id="KW-0769">Symport</keyword>
<dbReference type="PROSITE" id="PS50283">
    <property type="entry name" value="NA_SOLUT_SYMP_3"/>
    <property type="match status" value="1"/>
</dbReference>
<dbReference type="InterPro" id="IPR038377">
    <property type="entry name" value="Na/Glc_symporter_sf"/>
</dbReference>
<feature type="transmembrane region" description="Helical" evidence="13">
    <location>
        <begin position="245"/>
        <end position="264"/>
    </location>
</feature>
<reference evidence="14 15" key="1">
    <citation type="submission" date="2023-03" db="EMBL/GenBank/DDBJ databases">
        <title>WGS of Methanotrichaceae archaeon Mx.</title>
        <authorList>
            <person name="Sorokin D.Y."/>
            <person name="Merkel A.Y."/>
        </authorList>
    </citation>
    <scope>NUCLEOTIDE SEQUENCE [LARGE SCALE GENOMIC DNA]</scope>
    <source>
        <strain evidence="14 15">Mx</strain>
    </source>
</reference>
<evidence type="ECO:0000256" key="2">
    <source>
        <dbReference type="ARBA" id="ARBA00006434"/>
    </source>
</evidence>
<evidence type="ECO:0000256" key="10">
    <source>
        <dbReference type="ARBA" id="ARBA00023136"/>
    </source>
</evidence>
<dbReference type="PANTHER" id="PTHR48086">
    <property type="entry name" value="SODIUM/PROLINE SYMPORTER-RELATED"/>
    <property type="match status" value="1"/>
</dbReference>
<feature type="transmembrane region" description="Helical" evidence="13">
    <location>
        <begin position="6"/>
        <end position="23"/>
    </location>
</feature>
<dbReference type="PANTHER" id="PTHR48086:SF3">
    <property type="entry name" value="SODIUM_PROLINE SYMPORTER"/>
    <property type="match status" value="1"/>
</dbReference>
<dbReference type="Pfam" id="PF00474">
    <property type="entry name" value="SSF"/>
    <property type="match status" value="1"/>
</dbReference>
<evidence type="ECO:0000256" key="8">
    <source>
        <dbReference type="ARBA" id="ARBA00023053"/>
    </source>
</evidence>
<dbReference type="Proteomes" id="UP001220010">
    <property type="component" value="Unassembled WGS sequence"/>
</dbReference>
<evidence type="ECO:0000256" key="7">
    <source>
        <dbReference type="ARBA" id="ARBA00022989"/>
    </source>
</evidence>
<evidence type="ECO:0000256" key="3">
    <source>
        <dbReference type="ARBA" id="ARBA00022448"/>
    </source>
</evidence>
<evidence type="ECO:0000256" key="5">
    <source>
        <dbReference type="ARBA" id="ARBA00022692"/>
    </source>
</evidence>
<organism evidence="14 15">
    <name type="scientific">Candidatus Methanocrinis natronophilus</name>
    <dbReference type="NCBI Taxonomy" id="3033396"/>
    <lineage>
        <taxon>Archaea</taxon>
        <taxon>Methanobacteriati</taxon>
        <taxon>Methanobacteriota</taxon>
        <taxon>Stenosarchaea group</taxon>
        <taxon>Methanomicrobia</taxon>
        <taxon>Methanotrichales</taxon>
        <taxon>Methanotrichaceae</taxon>
        <taxon>Methanocrinis</taxon>
    </lineage>
</organism>
<keyword evidence="9" id="KW-0406">Ion transport</keyword>
<keyword evidence="10 13" id="KW-0472">Membrane</keyword>
<accession>A0ABT5X6W7</accession>
<keyword evidence="8" id="KW-0915">Sodium</keyword>
<keyword evidence="5 13" id="KW-0812">Transmembrane</keyword>
<evidence type="ECO:0000313" key="14">
    <source>
        <dbReference type="EMBL" id="MDF0590398.1"/>
    </source>
</evidence>
<feature type="transmembrane region" description="Helical" evidence="13">
    <location>
        <begin position="388"/>
        <end position="406"/>
    </location>
</feature>
<feature type="transmembrane region" description="Helical" evidence="13">
    <location>
        <begin position="495"/>
        <end position="513"/>
    </location>
</feature>
<keyword evidence="11" id="KW-0739">Sodium transport</keyword>
<evidence type="ECO:0000256" key="6">
    <source>
        <dbReference type="ARBA" id="ARBA00022847"/>
    </source>
</evidence>
<comment type="caution">
    <text evidence="14">The sequence shown here is derived from an EMBL/GenBank/DDBJ whole genome shotgun (WGS) entry which is preliminary data.</text>
</comment>
<feature type="transmembrane region" description="Helical" evidence="13">
    <location>
        <begin position="330"/>
        <end position="353"/>
    </location>
</feature>
<gene>
    <name evidence="14" type="ORF">P0O15_04320</name>
</gene>
<dbReference type="Gene3D" id="1.20.1730.10">
    <property type="entry name" value="Sodium/glucose cotransporter"/>
    <property type="match status" value="1"/>
</dbReference>
<feature type="transmembrane region" description="Helical" evidence="13">
    <location>
        <begin position="74"/>
        <end position="94"/>
    </location>
</feature>
<dbReference type="NCBIfam" id="TIGR00813">
    <property type="entry name" value="sss"/>
    <property type="match status" value="1"/>
</dbReference>
<evidence type="ECO:0000256" key="12">
    <source>
        <dbReference type="RuleBase" id="RU362091"/>
    </source>
</evidence>
<comment type="subcellular location">
    <subcellularLocation>
        <location evidence="1">Cell membrane</location>
        <topology evidence="1">Multi-pass membrane protein</topology>
    </subcellularLocation>
</comment>
<feature type="transmembrane region" description="Helical" evidence="13">
    <location>
        <begin position="443"/>
        <end position="463"/>
    </location>
</feature>
<evidence type="ECO:0000256" key="13">
    <source>
        <dbReference type="SAM" id="Phobius"/>
    </source>
</evidence>
<sequence length="537" mass="57683">MIDIVYLNILVLVYILAVGYLGYRGWRETRDSEDYLVCGRGIHPYVMAMSYGATFISTSAIVGFGGVAGLFGMGLLWLTFLNIFVGIFIAFVIFGKRTRKMGHNLSAMTFPELLARRFESRFIQYFSGLVIFVGMPMYASVVLIGAARFIETTLAIDFNLALMLFSLIIAAYVVIGGLKGVMYTDAFQATIMFAGMAFLLVMTYSHLGGITQAHQALTGLAALVPANLAAMGHLGWTAMPAAGSAWWWTLVSTLVLGVGIGVLAMPQLVVRFMTVKSGRELNRAVLIGGIFILMMTGVAFVVGALSNVYFFERDGVIAIAAAGGNSDSIIPLYINAAMPGWFVYIFMLTLLAAAMSTLSSQFHAQGTAIGRDVYETVLGKRGGRSIQITRIGIIIAVVVAVVLGYFLPPSIIAPGTAIFFGLCAAAFLPMYSCALFWKRATRAGAIAGLVTGTFVSLFMLVFVHQKEAAALGIARMVLGRDVLITSMPWPVVDPIVVALPLAFVVTVAVSLMTKPPAAEHVEKCFQGIGRSPPKKRG</sequence>
<proteinExistence type="inferred from homology"/>
<dbReference type="EMBL" id="JARFPK010000012">
    <property type="protein sequence ID" value="MDF0590398.1"/>
    <property type="molecule type" value="Genomic_DNA"/>
</dbReference>
<feature type="transmembrane region" description="Helical" evidence="13">
    <location>
        <begin position="125"/>
        <end position="150"/>
    </location>
</feature>
<feature type="transmembrane region" description="Helical" evidence="13">
    <location>
        <begin position="44"/>
        <end position="68"/>
    </location>
</feature>
<keyword evidence="4" id="KW-1003">Cell membrane</keyword>
<feature type="transmembrane region" description="Helical" evidence="13">
    <location>
        <begin position="285"/>
        <end position="310"/>
    </location>
</feature>
<feature type="transmembrane region" description="Helical" evidence="13">
    <location>
        <begin position="412"/>
        <end position="431"/>
    </location>
</feature>
<evidence type="ECO:0000256" key="4">
    <source>
        <dbReference type="ARBA" id="ARBA00022475"/>
    </source>
</evidence>
<feature type="transmembrane region" description="Helical" evidence="13">
    <location>
        <begin position="156"/>
        <end position="175"/>
    </location>
</feature>
<keyword evidence="7 13" id="KW-1133">Transmembrane helix</keyword>
<dbReference type="InterPro" id="IPR001734">
    <property type="entry name" value="Na/solute_symporter"/>
</dbReference>
<dbReference type="CDD" id="cd10322">
    <property type="entry name" value="SLC5sbd"/>
    <property type="match status" value="1"/>
</dbReference>
<comment type="similarity">
    <text evidence="2 12">Belongs to the sodium:solute symporter (SSF) (TC 2.A.21) family.</text>
</comment>
<protein>
    <submittedName>
        <fullName evidence="14">Sodium:solute symporter family protein</fullName>
    </submittedName>
</protein>
<evidence type="ECO:0000256" key="11">
    <source>
        <dbReference type="ARBA" id="ARBA00023201"/>
    </source>
</evidence>
<evidence type="ECO:0000256" key="1">
    <source>
        <dbReference type="ARBA" id="ARBA00004651"/>
    </source>
</evidence>
<keyword evidence="3" id="KW-0813">Transport</keyword>
<name>A0ABT5X6W7_9EURY</name>
<evidence type="ECO:0000313" key="15">
    <source>
        <dbReference type="Proteomes" id="UP001220010"/>
    </source>
</evidence>
<keyword evidence="15" id="KW-1185">Reference proteome</keyword>
<dbReference type="InterPro" id="IPR050277">
    <property type="entry name" value="Sodium:Solute_Symporter"/>
</dbReference>
<feature type="transmembrane region" description="Helical" evidence="13">
    <location>
        <begin position="187"/>
        <end position="207"/>
    </location>
</feature>
<evidence type="ECO:0000256" key="9">
    <source>
        <dbReference type="ARBA" id="ARBA00023065"/>
    </source>
</evidence>